<protein>
    <submittedName>
        <fullName evidence="2">Uncharacterized protein</fullName>
    </submittedName>
</protein>
<sequence>MSNTLPNEPLKKAKKTVTRNLRMTEKEVKELDELLNEIDMSFSAFVRQAVSLRQPLKSGKLARRYKAPLPKTDPDLMLELGRI</sequence>
<name>A0AAJ2GZU4_9HYPH</name>
<keyword evidence="1" id="KW-0175">Coiled coil</keyword>
<accession>A0AAJ2GZU4</accession>
<proteinExistence type="predicted"/>
<gene>
    <name evidence="2" type="ORF">RJJ65_36290</name>
</gene>
<dbReference type="EMBL" id="JAVLSF010000367">
    <property type="protein sequence ID" value="MDR9777996.1"/>
    <property type="molecule type" value="Genomic_DNA"/>
</dbReference>
<dbReference type="Proteomes" id="UP001268610">
    <property type="component" value="Unassembled WGS sequence"/>
</dbReference>
<reference evidence="2" key="1">
    <citation type="submission" date="2023-04" db="EMBL/GenBank/DDBJ databases">
        <title>Genomic characterization of faba bean (Vicia faba) microsymbionts in Mexican soils.</title>
        <authorList>
            <person name="Rivera Orduna F.N."/>
            <person name="Guevara-Luna J."/>
            <person name="Yan J."/>
            <person name="Arroyo-Herrera I."/>
            <person name="Li Y."/>
            <person name="Vasquez-Murrieta M.S."/>
            <person name="Wang E.T."/>
        </authorList>
    </citation>
    <scope>NUCLEOTIDE SEQUENCE</scope>
    <source>
        <strain evidence="2">CH26</strain>
    </source>
</reference>
<evidence type="ECO:0000256" key="1">
    <source>
        <dbReference type="SAM" id="Coils"/>
    </source>
</evidence>
<dbReference type="AlphaFoldDB" id="A0AAJ2GZU4"/>
<evidence type="ECO:0000313" key="3">
    <source>
        <dbReference type="Proteomes" id="UP001268610"/>
    </source>
</evidence>
<evidence type="ECO:0000313" key="2">
    <source>
        <dbReference type="EMBL" id="MDR9777996.1"/>
    </source>
</evidence>
<feature type="non-terminal residue" evidence="2">
    <location>
        <position position="83"/>
    </location>
</feature>
<feature type="coiled-coil region" evidence="1">
    <location>
        <begin position="14"/>
        <end position="41"/>
    </location>
</feature>
<dbReference type="RefSeq" id="WP_310866143.1">
    <property type="nucleotide sequence ID" value="NZ_JAVLSF010000367.1"/>
</dbReference>
<organism evidence="2 3">
    <name type="scientific">Rhizobium hidalgonense</name>
    <dbReference type="NCBI Taxonomy" id="1538159"/>
    <lineage>
        <taxon>Bacteria</taxon>
        <taxon>Pseudomonadati</taxon>
        <taxon>Pseudomonadota</taxon>
        <taxon>Alphaproteobacteria</taxon>
        <taxon>Hyphomicrobiales</taxon>
        <taxon>Rhizobiaceae</taxon>
        <taxon>Rhizobium/Agrobacterium group</taxon>
        <taxon>Rhizobium</taxon>
    </lineage>
</organism>
<comment type="caution">
    <text evidence="2">The sequence shown here is derived from an EMBL/GenBank/DDBJ whole genome shotgun (WGS) entry which is preliminary data.</text>
</comment>